<comment type="caution">
    <text evidence="2">The sequence shown here is derived from an EMBL/GenBank/DDBJ whole genome shotgun (WGS) entry which is preliminary data.</text>
</comment>
<feature type="region of interest" description="Disordered" evidence="1">
    <location>
        <begin position="78"/>
        <end position="101"/>
    </location>
</feature>
<dbReference type="Proteomes" id="UP001184150">
    <property type="component" value="Unassembled WGS sequence"/>
</dbReference>
<proteinExistence type="predicted"/>
<evidence type="ECO:0008006" key="4">
    <source>
        <dbReference type="Google" id="ProtNLM"/>
    </source>
</evidence>
<keyword evidence="3" id="KW-1185">Reference proteome</keyword>
<organism evidence="2 3">
    <name type="scientific">Novosphingobium capsulatum</name>
    <dbReference type="NCBI Taxonomy" id="13688"/>
    <lineage>
        <taxon>Bacteria</taxon>
        <taxon>Pseudomonadati</taxon>
        <taxon>Pseudomonadota</taxon>
        <taxon>Alphaproteobacteria</taxon>
        <taxon>Sphingomonadales</taxon>
        <taxon>Sphingomonadaceae</taxon>
        <taxon>Novosphingobium</taxon>
    </lineage>
</organism>
<evidence type="ECO:0000256" key="1">
    <source>
        <dbReference type="SAM" id="MobiDB-lite"/>
    </source>
</evidence>
<dbReference type="RefSeq" id="WP_309804914.1">
    <property type="nucleotide sequence ID" value="NZ_JAVDRD010000003.1"/>
</dbReference>
<gene>
    <name evidence="2" type="ORF">J2792_001740</name>
</gene>
<reference evidence="2 3" key="1">
    <citation type="submission" date="2023-07" db="EMBL/GenBank/DDBJ databases">
        <title>Sorghum-associated microbial communities from plants grown in Nebraska, USA.</title>
        <authorList>
            <person name="Schachtman D."/>
        </authorList>
    </citation>
    <scope>NUCLEOTIDE SEQUENCE [LARGE SCALE GENOMIC DNA]</scope>
    <source>
        <strain evidence="2 3">DS1027</strain>
    </source>
</reference>
<dbReference type="EMBL" id="JAVDRD010000003">
    <property type="protein sequence ID" value="MDR6510874.1"/>
    <property type="molecule type" value="Genomic_DNA"/>
</dbReference>
<evidence type="ECO:0000313" key="3">
    <source>
        <dbReference type="Proteomes" id="UP001184150"/>
    </source>
</evidence>
<sequence length="143" mass="14516">MGKKRKRNAEKATADQGLTRAVMALLAQAMAEPDVARCTLSIDKTTGLARLATSGADGRTATREIVGPGLALDTLINAPDEQPDQLPSALPATSGGSGAQARAARDAQIVALAARGLTQTETARVLSVSQALVSKVLRAAAAG</sequence>
<name>A0ABU1MKZ3_9SPHN</name>
<evidence type="ECO:0000313" key="2">
    <source>
        <dbReference type="EMBL" id="MDR6510874.1"/>
    </source>
</evidence>
<accession>A0ABU1MKZ3</accession>
<protein>
    <recommendedName>
        <fullName evidence="4">Helix-turn-helix domain-containing protein</fullName>
    </recommendedName>
</protein>